<gene>
    <name evidence="2" type="ORF">CLV81_2252</name>
</gene>
<feature type="transmembrane region" description="Helical" evidence="1">
    <location>
        <begin position="23"/>
        <end position="41"/>
    </location>
</feature>
<feature type="transmembrane region" description="Helical" evidence="1">
    <location>
        <begin position="47"/>
        <end position="64"/>
    </location>
</feature>
<dbReference type="AlphaFoldDB" id="A0A2T0M8V6"/>
<proteinExistence type="predicted"/>
<keyword evidence="1" id="KW-0812">Transmembrane</keyword>
<feature type="transmembrane region" description="Helical" evidence="1">
    <location>
        <begin position="333"/>
        <end position="355"/>
    </location>
</feature>
<feature type="transmembrane region" description="Helical" evidence="1">
    <location>
        <begin position="231"/>
        <end position="250"/>
    </location>
</feature>
<comment type="caution">
    <text evidence="2">The sequence shown here is derived from an EMBL/GenBank/DDBJ whole genome shotgun (WGS) entry which is preliminary data.</text>
</comment>
<keyword evidence="1" id="KW-1133">Transmembrane helix</keyword>
<evidence type="ECO:0000256" key="1">
    <source>
        <dbReference type="SAM" id="Phobius"/>
    </source>
</evidence>
<keyword evidence="3" id="KW-1185">Reference proteome</keyword>
<dbReference type="EMBL" id="PVYX01000002">
    <property type="protein sequence ID" value="PRX53862.1"/>
    <property type="molecule type" value="Genomic_DNA"/>
</dbReference>
<accession>A0A2T0M8V6</accession>
<dbReference type="OrthoDB" id="627992at2"/>
<feature type="transmembrane region" description="Helical" evidence="1">
    <location>
        <begin position="132"/>
        <end position="150"/>
    </location>
</feature>
<dbReference type="RefSeq" id="WP_106145196.1">
    <property type="nucleotide sequence ID" value="NZ_PVYX01000002.1"/>
</dbReference>
<organism evidence="2 3">
    <name type="scientific">Flagellimonas meridianipacifica</name>
    <dbReference type="NCBI Taxonomy" id="1080225"/>
    <lineage>
        <taxon>Bacteria</taxon>
        <taxon>Pseudomonadati</taxon>
        <taxon>Bacteroidota</taxon>
        <taxon>Flavobacteriia</taxon>
        <taxon>Flavobacteriales</taxon>
        <taxon>Flavobacteriaceae</taxon>
        <taxon>Flagellimonas</taxon>
    </lineage>
</organism>
<reference evidence="2 3" key="1">
    <citation type="submission" date="2018-03" db="EMBL/GenBank/DDBJ databases">
        <title>Genomic Encyclopedia of Archaeal and Bacterial Type Strains, Phase II (KMG-II): from individual species to whole genera.</title>
        <authorList>
            <person name="Goeker M."/>
        </authorList>
    </citation>
    <scope>NUCLEOTIDE SEQUENCE [LARGE SCALE GENOMIC DNA]</scope>
    <source>
        <strain evidence="2 3">DSM 25027</strain>
    </source>
</reference>
<feature type="transmembrane region" description="Helical" evidence="1">
    <location>
        <begin position="170"/>
        <end position="189"/>
    </location>
</feature>
<protein>
    <submittedName>
        <fullName evidence="2">Uncharacterized protein DUF4173</fullName>
    </submittedName>
</protein>
<name>A0A2T0M8V6_9FLAO</name>
<dbReference type="InterPro" id="IPR025291">
    <property type="entry name" value="DUF4153"/>
</dbReference>
<sequence>MNIHIKSILGALSFSVLLYSKSFGLNLVLLSIIVFLILLSVRKERPVPWPYICAYLFAAIMVFMDPTSYKIFIYFMCFFVLMGKSITSKASLYLSGLIGIVNMIIASILKFSEREKNPKKQEKRWSKRTTDTIKGILLAAIVLVPFTLLYQNANPIFSNLIGSINLSFISIPWLFFTLLGYICFLHIIAPYHPKELIKLDAQQSNDLNPPKEPFSIPTLEKLRSQQTLGSIIFLSLNVLLLFFLTTDFIYLYKSVEISNSGHSQAVHEGVYALMFSIVCAILIILYFFRGDLNFYKGNGRIKSLTYIWVALNIILVVFTWYKNHQYVEALGFTYKRIGVFVYLLLTLIGLITTYLKVAQVRSFIFLLRANSIVAFYCLIISASIPWDKAITWYNIEHIENPDLDYLIGLGNTNSQQLYHYSIENDALITSYQKQRIEEKAKTFITAQNERTWQEYTYYQLANSRQK</sequence>
<feature type="transmembrane region" description="Helical" evidence="1">
    <location>
        <begin position="270"/>
        <end position="289"/>
    </location>
</feature>
<evidence type="ECO:0000313" key="3">
    <source>
        <dbReference type="Proteomes" id="UP000237640"/>
    </source>
</evidence>
<dbReference type="Pfam" id="PF13687">
    <property type="entry name" value="DUF4153"/>
    <property type="match status" value="1"/>
</dbReference>
<dbReference type="Proteomes" id="UP000237640">
    <property type="component" value="Unassembled WGS sequence"/>
</dbReference>
<feature type="transmembrane region" description="Helical" evidence="1">
    <location>
        <begin position="301"/>
        <end position="321"/>
    </location>
</feature>
<keyword evidence="1" id="KW-0472">Membrane</keyword>
<feature type="transmembrane region" description="Helical" evidence="1">
    <location>
        <begin position="93"/>
        <end position="111"/>
    </location>
</feature>
<evidence type="ECO:0000313" key="2">
    <source>
        <dbReference type="EMBL" id="PRX53862.1"/>
    </source>
</evidence>
<feature type="transmembrane region" description="Helical" evidence="1">
    <location>
        <begin position="367"/>
        <end position="386"/>
    </location>
</feature>